<keyword evidence="1" id="KW-1133">Transmembrane helix</keyword>
<reference evidence="2 3" key="1">
    <citation type="submission" date="2020-08" db="EMBL/GenBank/DDBJ databases">
        <title>Genomic Encyclopedia of Type Strains, Phase III (KMG-III): the genomes of soil and plant-associated and newly described type strains.</title>
        <authorList>
            <person name="Whitman W."/>
        </authorList>
    </citation>
    <scope>NUCLEOTIDE SEQUENCE [LARGE SCALE GENOMIC DNA]</scope>
    <source>
        <strain evidence="2 3">CECT 8960</strain>
    </source>
</reference>
<sequence length="331" mass="36315">MKASTKKRLLMELRKDHWFGVPRWLVVAVAVAVLIGYGTFGRPSNGPAPVSAEVRTIVEGLRTTSVYEAPDAPGKVDAERARELIGDRPIVLVLLDEDTRSTWDPFEDHGDDLCEQVANVVTTSLVILYGREYRGDYGPDFCVGPEFSNPQNPVEPGNYDFVLIAKAELGWKYRVTEDDMFAQVEEFVFAFDEQAAQDYPGGVPRRAVVVPPPPAPDSLQTWQIILSLAGILLGTIAAFVGLRLVGRVVARRAAHGADLRTRNEAASARLNKLADVVLHPPRPKTAADARWQADLAGEYVRVLAEYEGANTRSKLAALGGRLTELEKEAAR</sequence>
<comment type="caution">
    <text evidence="2">The sequence shown here is derived from an EMBL/GenBank/DDBJ whole genome shotgun (WGS) entry which is preliminary data.</text>
</comment>
<keyword evidence="3" id="KW-1185">Reference proteome</keyword>
<feature type="transmembrane region" description="Helical" evidence="1">
    <location>
        <begin position="222"/>
        <end position="242"/>
    </location>
</feature>
<organism evidence="2 3">
    <name type="scientific">Actinophytocola algeriensis</name>
    <dbReference type="NCBI Taxonomy" id="1768010"/>
    <lineage>
        <taxon>Bacteria</taxon>
        <taxon>Bacillati</taxon>
        <taxon>Actinomycetota</taxon>
        <taxon>Actinomycetes</taxon>
        <taxon>Pseudonocardiales</taxon>
        <taxon>Pseudonocardiaceae</taxon>
    </lineage>
</organism>
<dbReference type="Proteomes" id="UP000520767">
    <property type="component" value="Unassembled WGS sequence"/>
</dbReference>
<dbReference type="AlphaFoldDB" id="A0A7W7PYT2"/>
<keyword evidence="1" id="KW-0472">Membrane</keyword>
<evidence type="ECO:0000313" key="3">
    <source>
        <dbReference type="Proteomes" id="UP000520767"/>
    </source>
</evidence>
<dbReference type="EMBL" id="JACHJQ010000001">
    <property type="protein sequence ID" value="MBB4903817.1"/>
    <property type="molecule type" value="Genomic_DNA"/>
</dbReference>
<proteinExistence type="predicted"/>
<evidence type="ECO:0000313" key="2">
    <source>
        <dbReference type="EMBL" id="MBB4903817.1"/>
    </source>
</evidence>
<evidence type="ECO:0000256" key="1">
    <source>
        <dbReference type="SAM" id="Phobius"/>
    </source>
</evidence>
<protein>
    <submittedName>
        <fullName evidence="2">Uncharacterized protein</fullName>
    </submittedName>
</protein>
<name>A0A7W7PYT2_9PSEU</name>
<feature type="transmembrane region" description="Helical" evidence="1">
    <location>
        <begin position="21"/>
        <end position="40"/>
    </location>
</feature>
<keyword evidence="1" id="KW-0812">Transmembrane</keyword>
<accession>A0A7W7PYT2</accession>
<gene>
    <name evidence="2" type="ORF">FHR82_000027</name>
</gene>
<dbReference type="RefSeq" id="WP_184808154.1">
    <property type="nucleotide sequence ID" value="NZ_JACHJQ010000001.1"/>
</dbReference>